<dbReference type="InterPro" id="IPR046958">
    <property type="entry name" value="RBK1/2/STUNTED"/>
</dbReference>
<dbReference type="InterPro" id="IPR011009">
    <property type="entry name" value="Kinase-like_dom_sf"/>
</dbReference>
<dbReference type="EC" id="2.7.11.30" evidence="1"/>
<name>A0A7C9DE16_OPUST</name>
<reference evidence="1" key="1">
    <citation type="journal article" date="2013" name="J. Plant Res.">
        <title>Effect of fungi and light on seed germination of three Opuntia species from semiarid lands of central Mexico.</title>
        <authorList>
            <person name="Delgado-Sanchez P."/>
            <person name="Jimenez-Bremont J.F."/>
            <person name="Guerrero-Gonzalez Mde L."/>
            <person name="Flores J."/>
        </authorList>
    </citation>
    <scope>NUCLEOTIDE SEQUENCE</scope>
    <source>
        <tissue evidence="1">Cladode</tissue>
    </source>
</reference>
<dbReference type="GO" id="GO:0004675">
    <property type="term" value="F:transmembrane receptor protein serine/threonine kinase activity"/>
    <property type="evidence" value="ECO:0007669"/>
    <property type="project" value="UniProtKB-EC"/>
</dbReference>
<dbReference type="SUPFAM" id="SSF56112">
    <property type="entry name" value="Protein kinase-like (PK-like)"/>
    <property type="match status" value="1"/>
</dbReference>
<accession>A0A7C9DE16</accession>
<dbReference type="Gene3D" id="1.10.510.10">
    <property type="entry name" value="Transferase(Phosphotransferase) domain 1"/>
    <property type="match status" value="1"/>
</dbReference>
<proteinExistence type="predicted"/>
<keyword evidence="1" id="KW-0418">Kinase</keyword>
<sequence length="146" mass="16672">MHGIVDEKTDVYAFGVLLLELITGRRALDNEGQSILLWAKPLLDEHDIEKLADPVLCDKYDEEEMDRAVLTASLCVQQTPVLRPRMHQVVILLRGDEYCSDTSAGNQNGSLRRTYSEELLDAKEYNSTRQLNQIQRHRQVAFDSVL</sequence>
<dbReference type="EMBL" id="GISG01103312">
    <property type="protein sequence ID" value="MBA4637205.1"/>
    <property type="molecule type" value="Transcribed_RNA"/>
</dbReference>
<dbReference type="PANTHER" id="PTHR47987:SF14">
    <property type="entry name" value="RECEPTOR-LIKE CYTOSOLIC SERINE_THREONINE-PROTEIN KINASE RBK2"/>
    <property type="match status" value="1"/>
</dbReference>
<evidence type="ECO:0000313" key="1">
    <source>
        <dbReference type="EMBL" id="MBA4637205.1"/>
    </source>
</evidence>
<dbReference type="AlphaFoldDB" id="A0A7C9DE16"/>
<protein>
    <submittedName>
        <fullName evidence="1">Receptor protein serine/threonine kinase</fullName>
        <ecNumber evidence="1">2.7.11.30</ecNumber>
    </submittedName>
</protein>
<dbReference type="PANTHER" id="PTHR47987">
    <property type="entry name" value="OS08G0249100 PROTEIN"/>
    <property type="match status" value="1"/>
</dbReference>
<organism evidence="1">
    <name type="scientific">Opuntia streptacantha</name>
    <name type="common">Prickly pear cactus</name>
    <name type="synonym">Opuntia cardona</name>
    <dbReference type="NCBI Taxonomy" id="393608"/>
    <lineage>
        <taxon>Eukaryota</taxon>
        <taxon>Viridiplantae</taxon>
        <taxon>Streptophyta</taxon>
        <taxon>Embryophyta</taxon>
        <taxon>Tracheophyta</taxon>
        <taxon>Spermatophyta</taxon>
        <taxon>Magnoliopsida</taxon>
        <taxon>eudicotyledons</taxon>
        <taxon>Gunneridae</taxon>
        <taxon>Pentapetalae</taxon>
        <taxon>Caryophyllales</taxon>
        <taxon>Cactineae</taxon>
        <taxon>Cactaceae</taxon>
        <taxon>Opuntioideae</taxon>
        <taxon>Opuntia</taxon>
    </lineage>
</organism>
<reference evidence="1" key="2">
    <citation type="submission" date="2020-07" db="EMBL/GenBank/DDBJ databases">
        <authorList>
            <person name="Vera ALvarez R."/>
            <person name="Arias-Moreno D.M."/>
            <person name="Jimenez-Jacinto V."/>
            <person name="Jimenez-Bremont J.F."/>
            <person name="Swaminathan K."/>
            <person name="Moose S.P."/>
            <person name="Guerrero-Gonzalez M.L."/>
            <person name="Marino-Ramirez L."/>
            <person name="Landsman D."/>
            <person name="Rodriguez-Kessler M."/>
            <person name="Delgado-Sanchez P."/>
        </authorList>
    </citation>
    <scope>NUCLEOTIDE SEQUENCE</scope>
    <source>
        <tissue evidence="1">Cladode</tissue>
    </source>
</reference>
<keyword evidence="1" id="KW-0808">Transferase</keyword>
<keyword evidence="1" id="KW-0675">Receptor</keyword>